<keyword evidence="11" id="KW-1185">Reference proteome</keyword>
<dbReference type="InterPro" id="IPR037143">
    <property type="entry name" value="4-PPantetheinyl_Trfase_dom_sf"/>
</dbReference>
<gene>
    <name evidence="8 10" type="primary">acpS</name>
    <name evidence="10" type="ORF">DEO27_024650</name>
</gene>
<proteinExistence type="inferred from homology"/>
<evidence type="ECO:0000256" key="6">
    <source>
        <dbReference type="ARBA" id="ARBA00023098"/>
    </source>
</evidence>
<evidence type="ECO:0000256" key="3">
    <source>
        <dbReference type="ARBA" id="ARBA00022723"/>
    </source>
</evidence>
<dbReference type="InterPro" id="IPR002582">
    <property type="entry name" value="ACPS"/>
</dbReference>
<evidence type="ECO:0000256" key="1">
    <source>
        <dbReference type="ARBA" id="ARBA00022516"/>
    </source>
</evidence>
<sequence length="125" mass="13783">MTVAGVGIDMIEVERVQSSIAKEQGFRELVFSAREIAYCEGKANKYQHYAARFAAKEAFFKALGTGWLKDTAFNEIEISNDENGKPYLEPIGESAIVINRDGPLKISVSLTHLKTMASAVVIIEK</sequence>
<dbReference type="Pfam" id="PF01648">
    <property type="entry name" value="ACPS"/>
    <property type="match status" value="1"/>
</dbReference>
<keyword evidence="2 8" id="KW-0808">Transferase</keyword>
<dbReference type="GO" id="GO:0006633">
    <property type="term" value="P:fatty acid biosynthetic process"/>
    <property type="evidence" value="ECO:0007669"/>
    <property type="project" value="UniProtKB-UniRule"/>
</dbReference>
<evidence type="ECO:0000256" key="4">
    <source>
        <dbReference type="ARBA" id="ARBA00022832"/>
    </source>
</evidence>
<evidence type="ECO:0000256" key="7">
    <source>
        <dbReference type="ARBA" id="ARBA00023160"/>
    </source>
</evidence>
<dbReference type="SUPFAM" id="SSF56214">
    <property type="entry name" value="4'-phosphopantetheinyl transferase"/>
    <property type="match status" value="1"/>
</dbReference>
<dbReference type="InterPro" id="IPR008278">
    <property type="entry name" value="4-PPantetheinyl_Trfase_dom"/>
</dbReference>
<protein>
    <recommendedName>
        <fullName evidence="8">Holo-[acyl-carrier-protein] synthase</fullName>
        <shortName evidence="8">Holo-ACP synthase</shortName>
        <ecNumber evidence="8">2.7.8.7</ecNumber>
    </recommendedName>
    <alternativeName>
        <fullName evidence="8">4'-phosphopantetheinyl transferase AcpS</fullName>
    </alternativeName>
</protein>
<comment type="catalytic activity">
    <reaction evidence="8">
        <text>apo-[ACP] + CoA = holo-[ACP] + adenosine 3',5'-bisphosphate + H(+)</text>
        <dbReference type="Rhea" id="RHEA:12068"/>
        <dbReference type="Rhea" id="RHEA-COMP:9685"/>
        <dbReference type="Rhea" id="RHEA-COMP:9690"/>
        <dbReference type="ChEBI" id="CHEBI:15378"/>
        <dbReference type="ChEBI" id="CHEBI:29999"/>
        <dbReference type="ChEBI" id="CHEBI:57287"/>
        <dbReference type="ChEBI" id="CHEBI:58343"/>
        <dbReference type="ChEBI" id="CHEBI:64479"/>
        <dbReference type="EC" id="2.7.8.7"/>
    </reaction>
</comment>
<keyword evidence="3 8" id="KW-0479">Metal-binding</keyword>
<comment type="function">
    <text evidence="8">Transfers the 4'-phosphopantetheine moiety from coenzyme A to a Ser of acyl-carrier-protein.</text>
</comment>
<keyword evidence="6 8" id="KW-0443">Lipid metabolism</keyword>
<comment type="subcellular location">
    <subcellularLocation>
        <location evidence="8">Cytoplasm</location>
    </subcellularLocation>
</comment>
<evidence type="ECO:0000256" key="5">
    <source>
        <dbReference type="ARBA" id="ARBA00022842"/>
    </source>
</evidence>
<dbReference type="RefSeq" id="WP_112568446.1">
    <property type="nucleotide sequence ID" value="NZ_CP043450.1"/>
</dbReference>
<evidence type="ECO:0000313" key="10">
    <source>
        <dbReference type="EMBL" id="QEM13065.1"/>
    </source>
</evidence>
<keyword evidence="1 8" id="KW-0444">Lipid biosynthesis</keyword>
<dbReference type="Proteomes" id="UP000251402">
    <property type="component" value="Chromosome"/>
</dbReference>
<keyword evidence="8" id="KW-0963">Cytoplasm</keyword>
<dbReference type="AlphaFoldDB" id="A0A5C1I561"/>
<dbReference type="GO" id="GO:0005737">
    <property type="term" value="C:cytoplasm"/>
    <property type="evidence" value="ECO:0007669"/>
    <property type="project" value="UniProtKB-SubCell"/>
</dbReference>
<feature type="binding site" evidence="8">
    <location>
        <position position="57"/>
    </location>
    <ligand>
        <name>Mg(2+)</name>
        <dbReference type="ChEBI" id="CHEBI:18420"/>
    </ligand>
</feature>
<dbReference type="NCBIfam" id="TIGR00556">
    <property type="entry name" value="pantethn_trn"/>
    <property type="match status" value="1"/>
</dbReference>
<evidence type="ECO:0000256" key="2">
    <source>
        <dbReference type="ARBA" id="ARBA00022679"/>
    </source>
</evidence>
<keyword evidence="7 8" id="KW-0275">Fatty acid biosynthesis</keyword>
<evidence type="ECO:0000259" key="9">
    <source>
        <dbReference type="Pfam" id="PF01648"/>
    </source>
</evidence>
<dbReference type="GO" id="GO:0000287">
    <property type="term" value="F:magnesium ion binding"/>
    <property type="evidence" value="ECO:0007669"/>
    <property type="project" value="UniProtKB-UniRule"/>
</dbReference>
<comment type="cofactor">
    <cofactor evidence="8">
        <name>Mg(2+)</name>
        <dbReference type="ChEBI" id="CHEBI:18420"/>
    </cofactor>
</comment>
<dbReference type="EC" id="2.7.8.7" evidence="8"/>
<organism evidence="10 11">
    <name type="scientific">Mucilaginibacter rubeus</name>
    <dbReference type="NCBI Taxonomy" id="2027860"/>
    <lineage>
        <taxon>Bacteria</taxon>
        <taxon>Pseudomonadati</taxon>
        <taxon>Bacteroidota</taxon>
        <taxon>Sphingobacteriia</taxon>
        <taxon>Sphingobacteriales</taxon>
        <taxon>Sphingobacteriaceae</taxon>
        <taxon>Mucilaginibacter</taxon>
    </lineage>
</organism>
<name>A0A5C1I561_9SPHI</name>
<dbReference type="InterPro" id="IPR004568">
    <property type="entry name" value="Ppantetheine-prot_Trfase_dom"/>
</dbReference>
<comment type="similarity">
    <text evidence="8">Belongs to the P-Pant transferase superfamily. AcpS family.</text>
</comment>
<feature type="binding site" evidence="8">
    <location>
        <position position="9"/>
    </location>
    <ligand>
        <name>Mg(2+)</name>
        <dbReference type="ChEBI" id="CHEBI:18420"/>
    </ligand>
</feature>
<accession>A0A5C1I561</accession>
<dbReference type="GO" id="GO:0008897">
    <property type="term" value="F:holo-[acyl-carrier-protein] synthase activity"/>
    <property type="evidence" value="ECO:0007669"/>
    <property type="project" value="UniProtKB-UniRule"/>
</dbReference>
<dbReference type="Gene3D" id="3.90.470.20">
    <property type="entry name" value="4'-phosphopantetheinyl transferase domain"/>
    <property type="match status" value="1"/>
</dbReference>
<keyword evidence="5 8" id="KW-0460">Magnesium</keyword>
<reference evidence="10" key="1">
    <citation type="submission" date="2019-08" db="EMBL/GenBank/DDBJ databases">
        <title>Comparative genome analysis confer to the adaptation heavy metal polluted environment.</title>
        <authorList>
            <person name="Li Y."/>
        </authorList>
    </citation>
    <scope>NUCLEOTIDE SEQUENCE [LARGE SCALE GENOMIC DNA]</scope>
    <source>
        <strain evidence="10">P1</strain>
    </source>
</reference>
<dbReference type="KEGG" id="mrub:DEO27_024650"/>
<dbReference type="EMBL" id="CP043450">
    <property type="protein sequence ID" value="QEM13065.1"/>
    <property type="molecule type" value="Genomic_DNA"/>
</dbReference>
<feature type="domain" description="4'-phosphopantetheinyl transferase" evidence="9">
    <location>
        <begin position="5"/>
        <end position="94"/>
    </location>
</feature>
<evidence type="ECO:0000313" key="11">
    <source>
        <dbReference type="Proteomes" id="UP000251402"/>
    </source>
</evidence>
<evidence type="ECO:0000256" key="8">
    <source>
        <dbReference type="HAMAP-Rule" id="MF_00101"/>
    </source>
</evidence>
<dbReference type="NCBIfam" id="TIGR00516">
    <property type="entry name" value="acpS"/>
    <property type="match status" value="1"/>
</dbReference>
<dbReference type="HAMAP" id="MF_00101">
    <property type="entry name" value="AcpS"/>
    <property type="match status" value="1"/>
</dbReference>
<keyword evidence="4 8" id="KW-0276">Fatty acid metabolism</keyword>
<dbReference type="OrthoDB" id="517356at2"/>